<comment type="caution">
    <text evidence="2">The sequence shown here is derived from an EMBL/GenBank/DDBJ whole genome shotgun (WGS) entry which is preliminary data.</text>
</comment>
<reference evidence="2" key="1">
    <citation type="submission" date="2023-02" db="EMBL/GenBank/DDBJ databases">
        <title>Kitasatospora phosalacinea NBRC 14362.</title>
        <authorList>
            <person name="Ichikawa N."/>
            <person name="Sato H."/>
            <person name="Tonouchi N."/>
        </authorList>
    </citation>
    <scope>NUCLEOTIDE SEQUENCE</scope>
    <source>
        <strain evidence="2">NBRC 14362</strain>
    </source>
</reference>
<protein>
    <recommendedName>
        <fullName evidence="4">Type II toxin-antitoxin system RelE/ParE family toxin</fullName>
    </recommendedName>
</protein>
<evidence type="ECO:0000313" key="3">
    <source>
        <dbReference type="Proteomes" id="UP001165143"/>
    </source>
</evidence>
<dbReference type="OrthoDB" id="4305287at2"/>
<gene>
    <name evidence="2" type="ORF">Kpho01_60240</name>
</gene>
<feature type="region of interest" description="Disordered" evidence="1">
    <location>
        <begin position="134"/>
        <end position="173"/>
    </location>
</feature>
<organism evidence="2 3">
    <name type="scientific">Kitasatospora phosalacinea</name>
    <dbReference type="NCBI Taxonomy" id="2065"/>
    <lineage>
        <taxon>Bacteria</taxon>
        <taxon>Bacillati</taxon>
        <taxon>Actinomycetota</taxon>
        <taxon>Actinomycetes</taxon>
        <taxon>Kitasatosporales</taxon>
        <taxon>Streptomycetaceae</taxon>
        <taxon>Kitasatospora</taxon>
    </lineage>
</organism>
<dbReference type="Proteomes" id="UP001165143">
    <property type="component" value="Unassembled WGS sequence"/>
</dbReference>
<sequence length="173" mass="18864">MSRAKFAFAAHPDAIADLRRLPEPIRDQALLHLQDLVHGERVATRLSERLEGCHKIVLGAGGDWASHRLVVQFRDAPPASKHSREVYLVAAGARHEYAVYNAAQKRLGRTGLNTPAPDADPELAARVREAQEARVQAARARSPRTAHARRQGGIAYTSASPGFSATDAPRKAR</sequence>
<feature type="compositionally biased region" description="Basic residues" evidence="1">
    <location>
        <begin position="141"/>
        <end position="150"/>
    </location>
</feature>
<proteinExistence type="predicted"/>
<dbReference type="RefSeq" id="WP_033252453.1">
    <property type="nucleotide sequence ID" value="NZ_BSRX01000046.1"/>
</dbReference>
<evidence type="ECO:0000313" key="2">
    <source>
        <dbReference type="EMBL" id="GLW58013.1"/>
    </source>
</evidence>
<evidence type="ECO:0008006" key="4">
    <source>
        <dbReference type="Google" id="ProtNLM"/>
    </source>
</evidence>
<evidence type="ECO:0000256" key="1">
    <source>
        <dbReference type="SAM" id="MobiDB-lite"/>
    </source>
</evidence>
<name>A0A9W6PNC6_9ACTN</name>
<dbReference type="EMBL" id="BSRX01000046">
    <property type="protein sequence ID" value="GLW58013.1"/>
    <property type="molecule type" value="Genomic_DNA"/>
</dbReference>
<dbReference type="AlphaFoldDB" id="A0A9W6PNC6"/>
<accession>A0A9W6PNC6</accession>